<sequence length="146" mass="16865">MRGEKELKNGVYLYPIRVGWQTVLEISNKNFYTQVLEGNEKHEHQPGYRRICQNSHTNFSGLQVLGWDDPFILEQSLAGIEFRPFLIRVDKYNIYITALGCPNEADEIGAEIGYTAMFTGDHLNKRVIYIQHIDLDGCHIEIYQDG</sequence>
<name>A0A9N9NIC7_9GLOM</name>
<evidence type="ECO:0000313" key="1">
    <source>
        <dbReference type="EMBL" id="CAG8736752.1"/>
    </source>
</evidence>
<comment type="caution">
    <text evidence="1">The sequence shown here is derived from an EMBL/GenBank/DDBJ whole genome shotgun (WGS) entry which is preliminary data.</text>
</comment>
<evidence type="ECO:0000313" key="2">
    <source>
        <dbReference type="Proteomes" id="UP000789405"/>
    </source>
</evidence>
<protein>
    <submittedName>
        <fullName evidence="1">18631_t:CDS:1</fullName>
    </submittedName>
</protein>
<keyword evidence="2" id="KW-1185">Reference proteome</keyword>
<feature type="non-terminal residue" evidence="1">
    <location>
        <position position="146"/>
    </location>
</feature>
<gene>
    <name evidence="1" type="ORF">DERYTH_LOCUS15633</name>
</gene>
<dbReference type="EMBL" id="CAJVPY010012825">
    <property type="protein sequence ID" value="CAG8736752.1"/>
    <property type="molecule type" value="Genomic_DNA"/>
</dbReference>
<proteinExistence type="predicted"/>
<reference evidence="1" key="1">
    <citation type="submission" date="2021-06" db="EMBL/GenBank/DDBJ databases">
        <authorList>
            <person name="Kallberg Y."/>
            <person name="Tangrot J."/>
            <person name="Rosling A."/>
        </authorList>
    </citation>
    <scope>NUCLEOTIDE SEQUENCE</scope>
    <source>
        <strain evidence="1">MA453B</strain>
    </source>
</reference>
<accession>A0A9N9NIC7</accession>
<dbReference type="Proteomes" id="UP000789405">
    <property type="component" value="Unassembled WGS sequence"/>
</dbReference>
<dbReference type="OrthoDB" id="2406981at2759"/>
<organism evidence="1 2">
    <name type="scientific">Dentiscutata erythropus</name>
    <dbReference type="NCBI Taxonomy" id="1348616"/>
    <lineage>
        <taxon>Eukaryota</taxon>
        <taxon>Fungi</taxon>
        <taxon>Fungi incertae sedis</taxon>
        <taxon>Mucoromycota</taxon>
        <taxon>Glomeromycotina</taxon>
        <taxon>Glomeromycetes</taxon>
        <taxon>Diversisporales</taxon>
        <taxon>Gigasporaceae</taxon>
        <taxon>Dentiscutata</taxon>
    </lineage>
</organism>
<dbReference type="AlphaFoldDB" id="A0A9N9NIC7"/>